<evidence type="ECO:0000313" key="13">
    <source>
        <dbReference type="EMBL" id="TNM60871.1"/>
    </source>
</evidence>
<sequence length="59" mass="6515">MTHTFYISASYIVAAIVILCLIGWVWLDGRARQRELAELEASGIRRRSARPAPTDGAAL</sequence>
<keyword evidence="9 12" id="KW-0201">Cytochrome c-type biogenesis</keyword>
<feature type="transmembrane region" description="Helical" evidence="12">
    <location>
        <begin position="6"/>
        <end position="27"/>
    </location>
</feature>
<evidence type="ECO:0000256" key="3">
    <source>
        <dbReference type="ARBA" id="ARBA00008741"/>
    </source>
</evidence>
<dbReference type="AlphaFoldDB" id="A0A5C4XDF6"/>
<reference evidence="13 14" key="1">
    <citation type="submission" date="2019-06" db="EMBL/GenBank/DDBJ databases">
        <title>The draft genome of Rhizobium smilacinae PTYR-5.</title>
        <authorList>
            <person name="Liu L."/>
            <person name="Li L."/>
            <person name="Zhang X."/>
        </authorList>
    </citation>
    <scope>NUCLEOTIDE SEQUENCE [LARGE SCALE GENOMIC DNA]</scope>
    <source>
        <strain evidence="13 14">PTYR-5</strain>
    </source>
</reference>
<keyword evidence="5 12" id="KW-0813">Transport</keyword>
<dbReference type="EMBL" id="VDMN01000007">
    <property type="protein sequence ID" value="TNM60871.1"/>
    <property type="molecule type" value="Genomic_DNA"/>
</dbReference>
<evidence type="ECO:0000256" key="6">
    <source>
        <dbReference type="ARBA" id="ARBA00022475"/>
    </source>
</evidence>
<organism evidence="13 14">
    <name type="scientific">Aliirhizobium smilacinae</name>
    <dbReference type="NCBI Taxonomy" id="1395944"/>
    <lineage>
        <taxon>Bacteria</taxon>
        <taxon>Pseudomonadati</taxon>
        <taxon>Pseudomonadota</taxon>
        <taxon>Alphaproteobacteria</taxon>
        <taxon>Hyphomicrobiales</taxon>
        <taxon>Rhizobiaceae</taxon>
        <taxon>Aliirhizobium</taxon>
    </lineage>
</organism>
<keyword evidence="7 12" id="KW-0997">Cell inner membrane</keyword>
<evidence type="ECO:0000313" key="14">
    <source>
        <dbReference type="Proteomes" id="UP000311605"/>
    </source>
</evidence>
<keyword evidence="8 12" id="KW-0812">Transmembrane</keyword>
<dbReference type="OrthoDB" id="8421547at2"/>
<evidence type="ECO:0000256" key="7">
    <source>
        <dbReference type="ARBA" id="ARBA00022519"/>
    </source>
</evidence>
<keyword evidence="14" id="KW-1185">Reference proteome</keyword>
<evidence type="ECO:0000256" key="4">
    <source>
        <dbReference type="ARBA" id="ARBA00016461"/>
    </source>
</evidence>
<comment type="similarity">
    <text evidence="3 12">Belongs to the CcmD/CycX/HelD family.</text>
</comment>
<accession>A0A5C4XDF6</accession>
<comment type="subcellular location">
    <subcellularLocation>
        <location evidence="2 12">Cell inner membrane</location>
        <topology evidence="2 12">Single-pass membrane protein</topology>
    </subcellularLocation>
</comment>
<dbReference type="GO" id="GO:0017004">
    <property type="term" value="P:cytochrome complex assembly"/>
    <property type="evidence" value="ECO:0007669"/>
    <property type="project" value="UniProtKB-KW"/>
</dbReference>
<comment type="caution">
    <text evidence="13">The sequence shown here is derived from an EMBL/GenBank/DDBJ whole genome shotgun (WGS) entry which is preliminary data.</text>
</comment>
<name>A0A5C4XDF6_9HYPH</name>
<dbReference type="GO" id="GO:0005886">
    <property type="term" value="C:plasma membrane"/>
    <property type="evidence" value="ECO:0007669"/>
    <property type="project" value="UniProtKB-SubCell"/>
</dbReference>
<dbReference type="NCBIfam" id="TIGR03141">
    <property type="entry name" value="cytochro_ccmD"/>
    <property type="match status" value="1"/>
</dbReference>
<dbReference type="Proteomes" id="UP000311605">
    <property type="component" value="Unassembled WGS sequence"/>
</dbReference>
<dbReference type="InterPro" id="IPR007078">
    <property type="entry name" value="Haem_export_protD_CcmD"/>
</dbReference>
<keyword evidence="11 12" id="KW-0472">Membrane</keyword>
<evidence type="ECO:0000256" key="5">
    <source>
        <dbReference type="ARBA" id="ARBA00022448"/>
    </source>
</evidence>
<evidence type="ECO:0000256" key="12">
    <source>
        <dbReference type="RuleBase" id="RU363101"/>
    </source>
</evidence>
<keyword evidence="6 12" id="KW-1003">Cell membrane</keyword>
<dbReference type="GO" id="GO:0015886">
    <property type="term" value="P:heme transport"/>
    <property type="evidence" value="ECO:0007669"/>
    <property type="project" value="InterPro"/>
</dbReference>
<evidence type="ECO:0000256" key="9">
    <source>
        <dbReference type="ARBA" id="ARBA00022748"/>
    </source>
</evidence>
<proteinExistence type="inferred from homology"/>
<dbReference type="Pfam" id="PF04995">
    <property type="entry name" value="CcmD"/>
    <property type="match status" value="1"/>
</dbReference>
<evidence type="ECO:0000256" key="8">
    <source>
        <dbReference type="ARBA" id="ARBA00022692"/>
    </source>
</evidence>
<keyword evidence="10 12" id="KW-1133">Transmembrane helix</keyword>
<evidence type="ECO:0000256" key="11">
    <source>
        <dbReference type="ARBA" id="ARBA00023136"/>
    </source>
</evidence>
<protein>
    <recommendedName>
        <fullName evidence="4 12">Heme exporter protein D</fullName>
    </recommendedName>
</protein>
<dbReference type="RefSeq" id="WP_139678782.1">
    <property type="nucleotide sequence ID" value="NZ_VDMN01000007.1"/>
</dbReference>
<evidence type="ECO:0000256" key="10">
    <source>
        <dbReference type="ARBA" id="ARBA00022989"/>
    </source>
</evidence>
<evidence type="ECO:0000256" key="1">
    <source>
        <dbReference type="ARBA" id="ARBA00002442"/>
    </source>
</evidence>
<gene>
    <name evidence="13" type="primary">ccmD</name>
    <name evidence="13" type="ORF">FHP24_24040</name>
</gene>
<evidence type="ECO:0000256" key="2">
    <source>
        <dbReference type="ARBA" id="ARBA00004377"/>
    </source>
</evidence>
<comment type="function">
    <text evidence="1 12">Required for the export of heme to the periplasm for the biogenesis of c-type cytochromes.</text>
</comment>